<evidence type="ECO:0000313" key="4">
    <source>
        <dbReference type="Proteomes" id="UP000642014"/>
    </source>
</evidence>
<proteinExistence type="predicted"/>
<dbReference type="GeneID" id="95458419"/>
<sequence>MRLTADGTTPISRSVLVNDFETDDGYAFEPASPLFLAAGDRIALGRDGLVVTRADGARLAPAGDWSTRCRPGVRKDFGRGAGKQVWGADEGAGGR</sequence>
<dbReference type="EMBL" id="CP023693">
    <property type="protein sequence ID" value="QEV36257.1"/>
    <property type="molecule type" value="Genomic_DNA"/>
</dbReference>
<dbReference type="AlphaFoldDB" id="A0AAV4KFE5"/>
<dbReference type="EMBL" id="BMSJ01000002">
    <property type="protein sequence ID" value="GGR11671.1"/>
    <property type="molecule type" value="Genomic_DNA"/>
</dbReference>
<keyword evidence="3" id="KW-1185">Reference proteome</keyword>
<name>A0AAV4KFE5_9ACTN</name>
<organism evidence="1 4">
    <name type="scientific">Streptomyces cinereoruber</name>
    <dbReference type="NCBI Taxonomy" id="67260"/>
    <lineage>
        <taxon>Bacteria</taxon>
        <taxon>Bacillati</taxon>
        <taxon>Actinomycetota</taxon>
        <taxon>Actinomycetes</taxon>
        <taxon>Kitasatosporales</taxon>
        <taxon>Streptomycetaceae</taxon>
        <taxon>Streptomyces</taxon>
    </lineage>
</organism>
<dbReference type="Proteomes" id="UP000642014">
    <property type="component" value="Unassembled WGS sequence"/>
</dbReference>
<reference evidence="2 3" key="2">
    <citation type="submission" date="2017-09" db="EMBL/GenBank/DDBJ databases">
        <authorList>
            <person name="Lee N."/>
            <person name="Cho B.-K."/>
        </authorList>
    </citation>
    <scope>NUCLEOTIDE SEQUENCE [LARGE SCALE GENOMIC DNA]</scope>
    <source>
        <strain evidence="2 3">ATCC 19740</strain>
    </source>
</reference>
<dbReference type="Proteomes" id="UP000326029">
    <property type="component" value="Chromosome"/>
</dbReference>
<accession>A0AAV4KFE5</accession>
<evidence type="ECO:0000313" key="3">
    <source>
        <dbReference type="Proteomes" id="UP000326029"/>
    </source>
</evidence>
<reference evidence="1 4" key="1">
    <citation type="journal article" date="2014" name="Int. J. Syst. Evol. Microbiol.">
        <title>Complete genome sequence of Corynebacterium casei LMG S-19264T (=DSM 44701T), isolated from a smear-ripened cheese.</title>
        <authorList>
            <consortium name="US DOE Joint Genome Institute (JGI-PGF)"/>
            <person name="Walter F."/>
            <person name="Albersmeier A."/>
            <person name="Kalinowski J."/>
            <person name="Ruckert C."/>
        </authorList>
    </citation>
    <scope>NUCLEOTIDE SEQUENCE [LARGE SCALE GENOMIC DNA]</scope>
    <source>
        <strain evidence="1 4">JCM 4205</strain>
    </source>
</reference>
<evidence type="ECO:0000313" key="2">
    <source>
        <dbReference type="EMBL" id="QEV36257.1"/>
    </source>
</evidence>
<reference evidence="1" key="3">
    <citation type="submission" date="2023-08" db="EMBL/GenBank/DDBJ databases">
        <authorList>
            <person name="Sun Q."/>
            <person name="Ohkuma M."/>
        </authorList>
    </citation>
    <scope>NUCLEOTIDE SEQUENCE</scope>
    <source>
        <strain evidence="1">JCM 4205</strain>
    </source>
</reference>
<dbReference type="RefSeq" id="WP_062760044.1">
    <property type="nucleotide sequence ID" value="NZ_BMSJ01000002.1"/>
</dbReference>
<evidence type="ECO:0000313" key="1">
    <source>
        <dbReference type="EMBL" id="GGR11671.1"/>
    </source>
</evidence>
<protein>
    <submittedName>
        <fullName evidence="1">Uncharacterized protein</fullName>
    </submittedName>
</protein>
<gene>
    <name evidence="2" type="ORF">CP977_32175</name>
    <name evidence="1" type="ORF">GCM10010497_11980</name>
</gene>